<dbReference type="CDD" id="cd07041">
    <property type="entry name" value="STAS_RsbR_RsbS_like"/>
    <property type="match status" value="1"/>
</dbReference>
<dbReference type="InterPro" id="IPR051932">
    <property type="entry name" value="Bact_StressResp_Reg"/>
</dbReference>
<comment type="caution">
    <text evidence="2">The sequence shown here is derived from an EMBL/GenBank/DDBJ whole genome shotgun (WGS) entry which is preliminary data.</text>
</comment>
<dbReference type="AlphaFoldDB" id="A0A7Y3ZZ50"/>
<dbReference type="PANTHER" id="PTHR33745:SF1">
    <property type="entry name" value="RSBT ANTAGONIST PROTEIN RSBS"/>
    <property type="match status" value="1"/>
</dbReference>
<dbReference type="Gene3D" id="3.30.750.24">
    <property type="entry name" value="STAS domain"/>
    <property type="match status" value="1"/>
</dbReference>
<dbReference type="PANTHER" id="PTHR33745">
    <property type="entry name" value="RSBT ANTAGONIST PROTEIN RSBS-RELATED"/>
    <property type="match status" value="1"/>
</dbReference>
<reference evidence="2 3" key="1">
    <citation type="submission" date="2019-09" db="EMBL/GenBank/DDBJ databases">
        <title>Draft genome sequencing and comparative genomics of hatchery-associated Vibrios.</title>
        <authorList>
            <person name="Kehlet-Delgado H."/>
            <person name="Mueller R.S."/>
        </authorList>
    </citation>
    <scope>NUCLEOTIDE SEQUENCE [LARGE SCALE GENOMIC DNA]</scope>
    <source>
        <strain evidence="2 3">99-46-Y</strain>
    </source>
</reference>
<name>A0A7Y3ZZ50_9VIBR</name>
<evidence type="ECO:0000313" key="2">
    <source>
        <dbReference type="EMBL" id="NOH71573.1"/>
    </source>
</evidence>
<evidence type="ECO:0000259" key="1">
    <source>
        <dbReference type="PROSITE" id="PS50801"/>
    </source>
</evidence>
<sequence length="133" mass="14692">MMSIRRVGMSSTTADMIKVVVHDMSRCLIVPIQEELSVDDAKRVQEVILEKLGSNHVMGVVIDFSGVDIVDSSLWDVFIKSSNMVKVMGSRAALTGLSPGIIASMIDSNLETSDLSTKRSMEEALDYFRTYEN</sequence>
<dbReference type="Pfam" id="PF01740">
    <property type="entry name" value="STAS"/>
    <property type="match status" value="1"/>
</dbReference>
<dbReference type="InterPro" id="IPR036513">
    <property type="entry name" value="STAS_dom_sf"/>
</dbReference>
<dbReference type="SUPFAM" id="SSF52091">
    <property type="entry name" value="SpoIIaa-like"/>
    <property type="match status" value="1"/>
</dbReference>
<gene>
    <name evidence="2" type="ORF">F0225_09525</name>
</gene>
<dbReference type="EMBL" id="VTXC01000021">
    <property type="protein sequence ID" value="NOH71573.1"/>
    <property type="molecule type" value="Genomic_DNA"/>
</dbReference>
<dbReference type="PROSITE" id="PS50801">
    <property type="entry name" value="STAS"/>
    <property type="match status" value="1"/>
</dbReference>
<dbReference type="InterPro" id="IPR002645">
    <property type="entry name" value="STAS_dom"/>
</dbReference>
<protein>
    <submittedName>
        <fullName evidence="2">STAS domain-containing protein</fullName>
    </submittedName>
</protein>
<organism evidence="2 3">
    <name type="scientific">Vibrio pectenicida</name>
    <dbReference type="NCBI Taxonomy" id="62763"/>
    <lineage>
        <taxon>Bacteria</taxon>
        <taxon>Pseudomonadati</taxon>
        <taxon>Pseudomonadota</taxon>
        <taxon>Gammaproteobacteria</taxon>
        <taxon>Vibrionales</taxon>
        <taxon>Vibrionaceae</taxon>
        <taxon>Vibrio</taxon>
    </lineage>
</organism>
<dbReference type="Proteomes" id="UP000565719">
    <property type="component" value="Unassembled WGS sequence"/>
</dbReference>
<evidence type="ECO:0000313" key="3">
    <source>
        <dbReference type="Proteomes" id="UP000565719"/>
    </source>
</evidence>
<feature type="domain" description="STAS" evidence="1">
    <location>
        <begin position="17"/>
        <end position="128"/>
    </location>
</feature>
<proteinExistence type="predicted"/>
<accession>A0A7Y3ZZ50</accession>